<dbReference type="Gene3D" id="2.30.30.40">
    <property type="entry name" value="SH3 Domains"/>
    <property type="match status" value="1"/>
</dbReference>
<organism evidence="11 12">
    <name type="scientific">Seminavis robusta</name>
    <dbReference type="NCBI Taxonomy" id="568900"/>
    <lineage>
        <taxon>Eukaryota</taxon>
        <taxon>Sar</taxon>
        <taxon>Stramenopiles</taxon>
        <taxon>Ochrophyta</taxon>
        <taxon>Bacillariophyta</taxon>
        <taxon>Bacillariophyceae</taxon>
        <taxon>Bacillariophycidae</taxon>
        <taxon>Naviculales</taxon>
        <taxon>Naviculaceae</taxon>
        <taxon>Seminavis</taxon>
    </lineage>
</organism>
<feature type="region of interest" description="Disordered" evidence="8">
    <location>
        <begin position="872"/>
        <end position="927"/>
    </location>
</feature>
<dbReference type="Gene3D" id="1.10.510.10">
    <property type="entry name" value="Transferase(Phosphotransferase) domain 1"/>
    <property type="match status" value="1"/>
</dbReference>
<dbReference type="PANTHER" id="PTHR43289">
    <property type="entry name" value="MITOGEN-ACTIVATED PROTEIN KINASE KINASE KINASE 20-RELATED"/>
    <property type="match status" value="1"/>
</dbReference>
<evidence type="ECO:0000259" key="9">
    <source>
        <dbReference type="PROSITE" id="PS50011"/>
    </source>
</evidence>
<gene>
    <name evidence="11" type="ORF">SEMRO_487_G152850.1</name>
</gene>
<dbReference type="InterPro" id="IPR037252">
    <property type="entry name" value="Mib_Herc2_sf"/>
</dbReference>
<keyword evidence="12" id="KW-1185">Reference proteome</keyword>
<reference evidence="11" key="1">
    <citation type="submission" date="2020-06" db="EMBL/GenBank/DDBJ databases">
        <authorList>
            <consortium name="Plant Systems Biology data submission"/>
        </authorList>
    </citation>
    <scope>NUCLEOTIDE SEQUENCE</scope>
    <source>
        <strain evidence="11">D6</strain>
    </source>
</reference>
<evidence type="ECO:0000256" key="1">
    <source>
        <dbReference type="ARBA" id="ARBA00022679"/>
    </source>
</evidence>
<comment type="caution">
    <text evidence="11">The sequence shown here is derived from an EMBL/GenBank/DDBJ whole genome shotgun (WGS) entry which is preliminary data.</text>
</comment>
<dbReference type="Pfam" id="PF00069">
    <property type="entry name" value="Pkinase"/>
    <property type="match status" value="1"/>
</dbReference>
<keyword evidence="1" id="KW-0808">Transferase</keyword>
<dbReference type="GO" id="GO:0004842">
    <property type="term" value="F:ubiquitin-protein transferase activity"/>
    <property type="evidence" value="ECO:0007669"/>
    <property type="project" value="InterPro"/>
</dbReference>
<name>A0A9N8E2T6_9STRA</name>
<keyword evidence="11" id="KW-0675">Receptor</keyword>
<dbReference type="Proteomes" id="UP001153069">
    <property type="component" value="Unassembled WGS sequence"/>
</dbReference>
<dbReference type="SUPFAM" id="SSF159034">
    <property type="entry name" value="Mib/herc2 domain-like"/>
    <property type="match status" value="1"/>
</dbReference>
<dbReference type="GO" id="GO:0004674">
    <property type="term" value="F:protein serine/threonine kinase activity"/>
    <property type="evidence" value="ECO:0007669"/>
    <property type="project" value="TreeGrafter"/>
</dbReference>
<feature type="domain" description="Protein kinase" evidence="9">
    <location>
        <begin position="186"/>
        <end position="482"/>
    </location>
</feature>
<feature type="compositionally biased region" description="Pro residues" evidence="8">
    <location>
        <begin position="901"/>
        <end position="915"/>
    </location>
</feature>
<dbReference type="AlphaFoldDB" id="A0A9N8E2T6"/>
<dbReference type="SUPFAM" id="SSF57850">
    <property type="entry name" value="RING/U-box"/>
    <property type="match status" value="1"/>
</dbReference>
<protein>
    <recommendedName>
        <fullName evidence="5">NEK6-subfamily protein kinase</fullName>
        <ecNumber evidence="5">2.7.11.34</ecNumber>
    </recommendedName>
</protein>
<dbReference type="InterPro" id="IPR008271">
    <property type="entry name" value="Ser/Thr_kinase_AS"/>
</dbReference>
<dbReference type="SMART" id="SM00184">
    <property type="entry name" value="RING"/>
    <property type="match status" value="1"/>
</dbReference>
<dbReference type="CDD" id="cd00180">
    <property type="entry name" value="PKc"/>
    <property type="match status" value="1"/>
</dbReference>
<evidence type="ECO:0000256" key="5">
    <source>
        <dbReference type="ARBA" id="ARBA00039067"/>
    </source>
</evidence>
<dbReference type="SUPFAM" id="SSF56112">
    <property type="entry name" value="Protein kinase-like (PK-like)"/>
    <property type="match status" value="1"/>
</dbReference>
<feature type="region of interest" description="Disordered" evidence="8">
    <location>
        <begin position="147"/>
        <end position="174"/>
    </location>
</feature>
<keyword evidence="2 7" id="KW-0547">Nucleotide-binding</keyword>
<dbReference type="PROSITE" id="PS00108">
    <property type="entry name" value="PROTEIN_KINASE_ST"/>
    <property type="match status" value="1"/>
</dbReference>
<feature type="binding site" evidence="7">
    <location>
        <position position="214"/>
    </location>
    <ligand>
        <name>ATP</name>
        <dbReference type="ChEBI" id="CHEBI:30616"/>
    </ligand>
</feature>
<dbReference type="EC" id="2.7.11.34" evidence="5"/>
<feature type="compositionally biased region" description="Low complexity" evidence="8">
    <location>
        <begin position="916"/>
        <end position="927"/>
    </location>
</feature>
<sequence length="987" mass="107597">MLYSGMEAIIRDNDGKSMQPSYCMAIGIPVLVASTTGMSDDESGNQKAAHVLQACGVGPQKQQQPKSYAIGAAPAFWLGWDGGMVLVRLTLLRFSTTFKSSAGCRFTIVCVLRSEFSRASLRVFRAPVSKRQCDVFFSVGTPSLMFGNPPAARPDPSTRRHSEPATNEPPGGQEELTPLSDIDYHFQQIGCLGHGGFGSVFLAKKQSGRRVALKFIALDPNNHDNNDDRKEMLRREFDTVLRLECTRSSEGLAIIYFEDWFIGDNYACIVMQNADGGTLAEEILAKHQALDQGQGKPYTERRIASYAFQLSSALQHAHSRGVAHQDIKSSNILIDRTGGGKLLLADFGSAVSSGRDAAHITEIYAPPELLRARSQADFSGLDPTKVDVYGLGCVLFELLCCKKLVDLTTEQTLAEYIVANNSAEAALALPCIQLPFLPEMIPPARPQKQTIGYTRVLKSIVTNLLQQCPSTRSTSLALQTFLKKDPASPLLQDYLPAAQPPQPGAPVTVDNIQLGMFVQRGPHWVDGDSDGGINSVGVVVKLDSDAGYTEVAFPLQNPTALIFRIGAGNKFELAVGPPPGTDIPCGTYQAKTCGILDGVDPFRFAVGQSIGTNCMVVGAAKQSNRVFVAPTAKIAVSAPAFTHHQPLEPPPLLPKKALPEPDNWQPGTNTMPEVIDALERQRVLDAFFSENSGMGAQDYEVLSIQRIQNAALWRSFADTRESVAAENWGIANEKRLFMGTGQHSPAELLLQSSPLEFFTKCIVPTDSDTSLCFTAKATFADQYCHRPNGFMGVHARQVVLSRVALGRTKPWVRPLNPLPSHSVNYHSELVRPSSENVADLVRVTSSTQAYPEYIISYRQASQHPGRPLLRARRPERRQMAPFPPRVNLNSAARPTTAATPTAPPSTPTPTTPPPRSSSTPQTPRSSTKSCVVCMENDVSVVLVPCGHPCLCKECATFQGLMRLRNKCPECRNFITRAMRMYGRVVED</sequence>
<dbReference type="InterPro" id="IPR000719">
    <property type="entry name" value="Prot_kinase_dom"/>
</dbReference>
<evidence type="ECO:0000256" key="6">
    <source>
        <dbReference type="PROSITE-ProRule" id="PRU00175"/>
    </source>
</evidence>
<dbReference type="Gene3D" id="3.90.228.10">
    <property type="match status" value="1"/>
</dbReference>
<dbReference type="Gene3D" id="3.30.40.10">
    <property type="entry name" value="Zinc/RING finger domain, C3HC4 (zinc finger)"/>
    <property type="match status" value="1"/>
</dbReference>
<dbReference type="PROSITE" id="PS50089">
    <property type="entry name" value="ZF_RING_2"/>
    <property type="match status" value="1"/>
</dbReference>
<dbReference type="Pfam" id="PF13920">
    <property type="entry name" value="zf-C3HC4_3"/>
    <property type="match status" value="1"/>
</dbReference>
<keyword evidence="6" id="KW-0862">Zinc</keyword>
<accession>A0A9N8E2T6</accession>
<dbReference type="GO" id="GO:0008270">
    <property type="term" value="F:zinc ion binding"/>
    <property type="evidence" value="ECO:0007669"/>
    <property type="project" value="UniProtKB-KW"/>
</dbReference>
<dbReference type="InterPro" id="IPR013083">
    <property type="entry name" value="Znf_RING/FYVE/PHD"/>
</dbReference>
<dbReference type="InterPro" id="IPR001841">
    <property type="entry name" value="Znf_RING"/>
</dbReference>
<dbReference type="OrthoDB" id="66726at2759"/>
<evidence type="ECO:0000256" key="4">
    <source>
        <dbReference type="ARBA" id="ARBA00022840"/>
    </source>
</evidence>
<evidence type="ECO:0000256" key="3">
    <source>
        <dbReference type="ARBA" id="ARBA00022777"/>
    </source>
</evidence>
<dbReference type="PROSITE" id="PS00107">
    <property type="entry name" value="PROTEIN_KINASE_ATP"/>
    <property type="match status" value="1"/>
</dbReference>
<keyword evidence="4 7" id="KW-0067">ATP-binding</keyword>
<keyword evidence="3 11" id="KW-0418">Kinase</keyword>
<dbReference type="EMBL" id="CAICTM010000486">
    <property type="protein sequence ID" value="CAB9511486.1"/>
    <property type="molecule type" value="Genomic_DNA"/>
</dbReference>
<feature type="compositionally biased region" description="Low complexity" evidence="8">
    <location>
        <begin position="890"/>
        <end position="900"/>
    </location>
</feature>
<evidence type="ECO:0000256" key="7">
    <source>
        <dbReference type="PROSITE-ProRule" id="PRU10141"/>
    </source>
</evidence>
<evidence type="ECO:0000259" key="10">
    <source>
        <dbReference type="PROSITE" id="PS50089"/>
    </source>
</evidence>
<evidence type="ECO:0000256" key="8">
    <source>
        <dbReference type="SAM" id="MobiDB-lite"/>
    </source>
</evidence>
<dbReference type="SMART" id="SM00220">
    <property type="entry name" value="S_TKc"/>
    <property type="match status" value="1"/>
</dbReference>
<evidence type="ECO:0000313" key="11">
    <source>
        <dbReference type="EMBL" id="CAB9511486.1"/>
    </source>
</evidence>
<proteinExistence type="predicted"/>
<evidence type="ECO:0000256" key="2">
    <source>
        <dbReference type="ARBA" id="ARBA00022741"/>
    </source>
</evidence>
<feature type="domain" description="RING-type" evidence="10">
    <location>
        <begin position="930"/>
        <end position="971"/>
    </location>
</feature>
<dbReference type="PANTHER" id="PTHR43289:SF33">
    <property type="entry name" value="SERINE_THREONINE KINASE 31"/>
    <property type="match status" value="1"/>
</dbReference>
<evidence type="ECO:0000313" key="12">
    <source>
        <dbReference type="Proteomes" id="UP001153069"/>
    </source>
</evidence>
<dbReference type="InterPro" id="IPR017441">
    <property type="entry name" value="Protein_kinase_ATP_BS"/>
</dbReference>
<keyword evidence="6" id="KW-0479">Metal-binding</keyword>
<dbReference type="SUPFAM" id="SSF56399">
    <property type="entry name" value="ADP-ribosylation"/>
    <property type="match status" value="1"/>
</dbReference>
<dbReference type="InterPro" id="IPR011009">
    <property type="entry name" value="Kinase-like_dom_sf"/>
</dbReference>
<dbReference type="PROSITE" id="PS50011">
    <property type="entry name" value="PROTEIN_KINASE_DOM"/>
    <property type="match status" value="1"/>
</dbReference>
<dbReference type="GO" id="GO:0005524">
    <property type="term" value="F:ATP binding"/>
    <property type="evidence" value="ECO:0007669"/>
    <property type="project" value="UniProtKB-UniRule"/>
</dbReference>
<keyword evidence="6" id="KW-0863">Zinc-finger</keyword>